<organism evidence="1 2">
    <name type="scientific">Drosophila ananassae</name>
    <name type="common">Fruit fly</name>
    <dbReference type="NCBI Taxonomy" id="7217"/>
    <lineage>
        <taxon>Eukaryota</taxon>
        <taxon>Metazoa</taxon>
        <taxon>Ecdysozoa</taxon>
        <taxon>Arthropoda</taxon>
        <taxon>Hexapoda</taxon>
        <taxon>Insecta</taxon>
        <taxon>Pterygota</taxon>
        <taxon>Neoptera</taxon>
        <taxon>Endopterygota</taxon>
        <taxon>Diptera</taxon>
        <taxon>Brachycera</taxon>
        <taxon>Muscomorpha</taxon>
        <taxon>Ephydroidea</taxon>
        <taxon>Drosophilidae</taxon>
        <taxon>Drosophila</taxon>
        <taxon>Sophophora</taxon>
    </lineage>
</organism>
<accession>A0A0P8XH86</accession>
<reference evidence="1 2" key="1">
    <citation type="journal article" date="2007" name="Nature">
        <title>Evolution of genes and genomes on the Drosophila phylogeny.</title>
        <authorList>
            <consortium name="Drosophila 12 Genomes Consortium"/>
            <person name="Clark A.G."/>
            <person name="Eisen M.B."/>
            <person name="Smith D.R."/>
            <person name="Bergman C.M."/>
            <person name="Oliver B."/>
            <person name="Markow T.A."/>
            <person name="Kaufman T.C."/>
            <person name="Kellis M."/>
            <person name="Gelbart W."/>
            <person name="Iyer V.N."/>
            <person name="Pollard D.A."/>
            <person name="Sackton T.B."/>
            <person name="Larracuente A.M."/>
            <person name="Singh N.D."/>
            <person name="Abad J.P."/>
            <person name="Abt D.N."/>
            <person name="Adryan B."/>
            <person name="Aguade M."/>
            <person name="Akashi H."/>
            <person name="Anderson W.W."/>
            <person name="Aquadro C.F."/>
            <person name="Ardell D.H."/>
            <person name="Arguello R."/>
            <person name="Artieri C.G."/>
            <person name="Barbash D.A."/>
            <person name="Barker D."/>
            <person name="Barsanti P."/>
            <person name="Batterham P."/>
            <person name="Batzoglou S."/>
            <person name="Begun D."/>
            <person name="Bhutkar A."/>
            <person name="Blanco E."/>
            <person name="Bosak S.A."/>
            <person name="Bradley R.K."/>
            <person name="Brand A.D."/>
            <person name="Brent M.R."/>
            <person name="Brooks A.N."/>
            <person name="Brown R.H."/>
            <person name="Butlin R.K."/>
            <person name="Caggese C."/>
            <person name="Calvi B.R."/>
            <person name="Bernardo de Carvalho A."/>
            <person name="Caspi A."/>
            <person name="Castrezana S."/>
            <person name="Celniker S.E."/>
            <person name="Chang J.L."/>
            <person name="Chapple C."/>
            <person name="Chatterji S."/>
            <person name="Chinwalla A."/>
            <person name="Civetta A."/>
            <person name="Clifton S.W."/>
            <person name="Comeron J.M."/>
            <person name="Costello J.C."/>
            <person name="Coyne J.A."/>
            <person name="Daub J."/>
            <person name="David R.G."/>
            <person name="Delcher A.L."/>
            <person name="Delehaunty K."/>
            <person name="Do C.B."/>
            <person name="Ebling H."/>
            <person name="Edwards K."/>
            <person name="Eickbush T."/>
            <person name="Evans J.D."/>
            <person name="Filipski A."/>
            <person name="Findeiss S."/>
            <person name="Freyhult E."/>
            <person name="Fulton L."/>
            <person name="Fulton R."/>
            <person name="Garcia A.C."/>
            <person name="Gardiner A."/>
            <person name="Garfield D.A."/>
            <person name="Garvin B.E."/>
            <person name="Gibson G."/>
            <person name="Gilbert D."/>
            <person name="Gnerre S."/>
            <person name="Godfrey J."/>
            <person name="Good R."/>
            <person name="Gotea V."/>
            <person name="Gravely B."/>
            <person name="Greenberg A.J."/>
            <person name="Griffiths-Jones S."/>
            <person name="Gross S."/>
            <person name="Guigo R."/>
            <person name="Gustafson E.A."/>
            <person name="Haerty W."/>
            <person name="Hahn M.W."/>
            <person name="Halligan D.L."/>
            <person name="Halpern A.L."/>
            <person name="Halter G.M."/>
            <person name="Han M.V."/>
            <person name="Heger A."/>
            <person name="Hillier L."/>
            <person name="Hinrichs A.S."/>
            <person name="Holmes I."/>
            <person name="Hoskins R.A."/>
            <person name="Hubisz M.J."/>
            <person name="Hultmark D."/>
            <person name="Huntley M.A."/>
            <person name="Jaffe D.B."/>
            <person name="Jagadeeshan S."/>
            <person name="Jeck W.R."/>
            <person name="Johnson J."/>
            <person name="Jones C.D."/>
            <person name="Jordan W.C."/>
            <person name="Karpen G.H."/>
            <person name="Kataoka E."/>
            <person name="Keightley P.D."/>
            <person name="Kheradpour P."/>
            <person name="Kirkness E.F."/>
            <person name="Koerich L.B."/>
            <person name="Kristiansen K."/>
            <person name="Kudrna D."/>
            <person name="Kulathinal R.J."/>
            <person name="Kumar S."/>
            <person name="Kwok R."/>
            <person name="Lander E."/>
            <person name="Langley C.H."/>
            <person name="Lapoint R."/>
            <person name="Lazzaro B.P."/>
            <person name="Lee S.J."/>
            <person name="Levesque L."/>
            <person name="Li R."/>
            <person name="Lin C.F."/>
            <person name="Lin M.F."/>
            <person name="Lindblad-Toh K."/>
            <person name="Llopart A."/>
            <person name="Long M."/>
            <person name="Low L."/>
            <person name="Lozovsky E."/>
            <person name="Lu J."/>
            <person name="Luo M."/>
            <person name="Machado C.A."/>
            <person name="Makalowski W."/>
            <person name="Marzo M."/>
            <person name="Matsuda M."/>
            <person name="Matzkin L."/>
            <person name="McAllister B."/>
            <person name="McBride C.S."/>
            <person name="McKernan B."/>
            <person name="McKernan K."/>
            <person name="Mendez-Lago M."/>
            <person name="Minx P."/>
            <person name="Mollenhauer M.U."/>
            <person name="Montooth K."/>
            <person name="Mount S.M."/>
            <person name="Mu X."/>
            <person name="Myers E."/>
            <person name="Negre B."/>
            <person name="Newfeld S."/>
            <person name="Nielsen R."/>
            <person name="Noor M.A."/>
            <person name="O'Grady P."/>
            <person name="Pachter L."/>
            <person name="Papaceit M."/>
            <person name="Parisi M.J."/>
            <person name="Parisi M."/>
            <person name="Parts L."/>
            <person name="Pedersen J.S."/>
            <person name="Pesole G."/>
            <person name="Phillippy A.M."/>
            <person name="Ponting C.P."/>
            <person name="Pop M."/>
            <person name="Porcelli D."/>
            <person name="Powell J.R."/>
            <person name="Prohaska S."/>
            <person name="Pruitt K."/>
            <person name="Puig M."/>
            <person name="Quesneville H."/>
            <person name="Ram K.R."/>
            <person name="Rand D."/>
            <person name="Rasmussen M.D."/>
            <person name="Reed L.K."/>
            <person name="Reenan R."/>
            <person name="Reily A."/>
            <person name="Remington K.A."/>
            <person name="Rieger T.T."/>
            <person name="Ritchie M.G."/>
            <person name="Robin C."/>
            <person name="Rogers Y.H."/>
            <person name="Rohde C."/>
            <person name="Rozas J."/>
            <person name="Rubenfield M.J."/>
            <person name="Ruiz A."/>
            <person name="Russo S."/>
            <person name="Salzberg S.L."/>
            <person name="Sanchez-Gracia A."/>
            <person name="Saranga D.J."/>
            <person name="Sato H."/>
            <person name="Schaeffer S.W."/>
            <person name="Schatz M.C."/>
            <person name="Schlenke T."/>
            <person name="Schwartz R."/>
            <person name="Segarra C."/>
            <person name="Singh R.S."/>
            <person name="Sirot L."/>
            <person name="Sirota M."/>
            <person name="Sisneros N.B."/>
            <person name="Smith C.D."/>
            <person name="Smith T.F."/>
            <person name="Spieth J."/>
            <person name="Stage D.E."/>
            <person name="Stark A."/>
            <person name="Stephan W."/>
            <person name="Strausberg R.L."/>
            <person name="Strempel S."/>
            <person name="Sturgill D."/>
            <person name="Sutton G."/>
            <person name="Sutton G.G."/>
            <person name="Tao W."/>
            <person name="Teichmann S."/>
            <person name="Tobari Y.N."/>
            <person name="Tomimura Y."/>
            <person name="Tsolas J.M."/>
            <person name="Valente V.L."/>
            <person name="Venter E."/>
            <person name="Venter J.C."/>
            <person name="Vicario S."/>
            <person name="Vieira F.G."/>
            <person name="Vilella A.J."/>
            <person name="Villasante A."/>
            <person name="Walenz B."/>
            <person name="Wang J."/>
            <person name="Wasserman M."/>
            <person name="Watts T."/>
            <person name="Wilson D."/>
            <person name="Wilson R.K."/>
            <person name="Wing R.A."/>
            <person name="Wolfner M.F."/>
            <person name="Wong A."/>
            <person name="Wong G.K."/>
            <person name="Wu C.I."/>
            <person name="Wu G."/>
            <person name="Yamamoto D."/>
            <person name="Yang H.P."/>
            <person name="Yang S.P."/>
            <person name="Yorke J.A."/>
            <person name="Yoshida K."/>
            <person name="Zdobnov E."/>
            <person name="Zhang P."/>
            <person name="Zhang Y."/>
            <person name="Zimin A.V."/>
            <person name="Baldwin J."/>
            <person name="Abdouelleil A."/>
            <person name="Abdulkadir J."/>
            <person name="Abebe A."/>
            <person name="Abera B."/>
            <person name="Abreu J."/>
            <person name="Acer S.C."/>
            <person name="Aftuck L."/>
            <person name="Alexander A."/>
            <person name="An P."/>
            <person name="Anderson E."/>
            <person name="Anderson S."/>
            <person name="Arachi H."/>
            <person name="Azer M."/>
            <person name="Bachantsang P."/>
            <person name="Barry A."/>
            <person name="Bayul T."/>
            <person name="Berlin A."/>
            <person name="Bessette D."/>
            <person name="Bloom T."/>
            <person name="Blye J."/>
            <person name="Boguslavskiy L."/>
            <person name="Bonnet C."/>
            <person name="Boukhgalter B."/>
            <person name="Bourzgui I."/>
            <person name="Brown A."/>
            <person name="Cahill P."/>
            <person name="Channer S."/>
            <person name="Cheshatsang Y."/>
            <person name="Chuda L."/>
            <person name="Citroen M."/>
            <person name="Collymore A."/>
            <person name="Cooke P."/>
            <person name="Costello M."/>
            <person name="D'Aco K."/>
            <person name="Daza R."/>
            <person name="De Haan G."/>
            <person name="DeGray S."/>
            <person name="DeMaso C."/>
            <person name="Dhargay N."/>
            <person name="Dooley K."/>
            <person name="Dooley E."/>
            <person name="Doricent M."/>
            <person name="Dorje P."/>
            <person name="Dorjee K."/>
            <person name="Dupes A."/>
            <person name="Elong R."/>
            <person name="Falk J."/>
            <person name="Farina A."/>
            <person name="Faro S."/>
            <person name="Ferguson D."/>
            <person name="Fisher S."/>
            <person name="Foley C.D."/>
            <person name="Franke A."/>
            <person name="Friedrich D."/>
            <person name="Gadbois L."/>
            <person name="Gearin G."/>
            <person name="Gearin C.R."/>
            <person name="Giannoukos G."/>
            <person name="Goode T."/>
            <person name="Graham J."/>
            <person name="Grandbois E."/>
            <person name="Grewal S."/>
            <person name="Gyaltsen K."/>
            <person name="Hafez N."/>
            <person name="Hagos B."/>
            <person name="Hall J."/>
            <person name="Henson C."/>
            <person name="Hollinger A."/>
            <person name="Honan T."/>
            <person name="Huard M.D."/>
            <person name="Hughes L."/>
            <person name="Hurhula B."/>
            <person name="Husby M.E."/>
            <person name="Kamat A."/>
            <person name="Kanga B."/>
            <person name="Kashin S."/>
            <person name="Khazanovich D."/>
            <person name="Kisner P."/>
            <person name="Lance K."/>
            <person name="Lara M."/>
            <person name="Lee W."/>
            <person name="Lennon N."/>
            <person name="Letendre F."/>
            <person name="LeVine R."/>
            <person name="Lipovsky A."/>
            <person name="Liu X."/>
            <person name="Liu J."/>
            <person name="Liu S."/>
            <person name="Lokyitsang T."/>
            <person name="Lokyitsang Y."/>
            <person name="Lubonja R."/>
            <person name="Lui A."/>
            <person name="MacDonald P."/>
            <person name="Magnisalis V."/>
            <person name="Maru K."/>
            <person name="Matthews C."/>
            <person name="McCusker W."/>
            <person name="McDonough S."/>
            <person name="Mehta T."/>
            <person name="Meldrim J."/>
            <person name="Meneus L."/>
            <person name="Mihai O."/>
            <person name="Mihalev A."/>
            <person name="Mihova T."/>
            <person name="Mittelman R."/>
            <person name="Mlenga V."/>
            <person name="Montmayeur A."/>
            <person name="Mulrain L."/>
            <person name="Navidi A."/>
            <person name="Naylor J."/>
            <person name="Negash T."/>
            <person name="Nguyen T."/>
            <person name="Nguyen N."/>
            <person name="Nicol R."/>
            <person name="Norbu C."/>
            <person name="Norbu N."/>
            <person name="Novod N."/>
            <person name="O'Neill B."/>
            <person name="Osman S."/>
            <person name="Markiewicz E."/>
            <person name="Oyono O.L."/>
            <person name="Patti C."/>
            <person name="Phunkhang P."/>
            <person name="Pierre F."/>
            <person name="Priest M."/>
            <person name="Raghuraman S."/>
            <person name="Rege F."/>
            <person name="Reyes R."/>
            <person name="Rise C."/>
            <person name="Rogov P."/>
            <person name="Ross K."/>
            <person name="Ryan E."/>
            <person name="Settipalli S."/>
            <person name="Shea T."/>
            <person name="Sherpa N."/>
            <person name="Shi L."/>
            <person name="Shih D."/>
            <person name="Sparrow T."/>
            <person name="Spaulding J."/>
            <person name="Stalker J."/>
            <person name="Stange-Thomann N."/>
            <person name="Stavropoulos S."/>
            <person name="Stone C."/>
            <person name="Strader C."/>
            <person name="Tesfaye S."/>
            <person name="Thomson T."/>
            <person name="Thoulutsang Y."/>
            <person name="Thoulutsang D."/>
            <person name="Topham K."/>
            <person name="Topping I."/>
            <person name="Tsamla T."/>
            <person name="Vassiliev H."/>
            <person name="Vo A."/>
            <person name="Wangchuk T."/>
            <person name="Wangdi T."/>
            <person name="Weiand M."/>
            <person name="Wilkinson J."/>
            <person name="Wilson A."/>
            <person name="Yadav S."/>
            <person name="Young G."/>
            <person name="Yu Q."/>
            <person name="Zembek L."/>
            <person name="Zhong D."/>
            <person name="Zimmer A."/>
            <person name="Zwirko Z."/>
            <person name="Jaffe D.B."/>
            <person name="Alvarez P."/>
            <person name="Brockman W."/>
            <person name="Butler J."/>
            <person name="Chin C."/>
            <person name="Gnerre S."/>
            <person name="Grabherr M."/>
            <person name="Kleber M."/>
            <person name="Mauceli E."/>
            <person name="MacCallum I."/>
        </authorList>
    </citation>
    <scope>NUCLEOTIDE SEQUENCE [LARGE SCALE GENOMIC DNA]</scope>
    <source>
        <strain evidence="2">Tucson 14024-0371.13</strain>
    </source>
</reference>
<evidence type="ECO:0000313" key="2">
    <source>
        <dbReference type="Proteomes" id="UP000007801"/>
    </source>
</evidence>
<keyword evidence="2" id="KW-1185">Reference proteome</keyword>
<evidence type="ECO:0000313" key="1">
    <source>
        <dbReference type="EMBL" id="KPU74243.1"/>
    </source>
</evidence>
<dbReference type="EMBL" id="CH902624">
    <property type="protein sequence ID" value="KPU74243.1"/>
    <property type="molecule type" value="Genomic_DNA"/>
</dbReference>
<dbReference type="InParanoid" id="A0A0P8XH86"/>
<proteinExistence type="predicted"/>
<sequence>MTNYPHSFDEATSSRTFLRNETVDGAGSQDFHVLKGGQETAFLVPVKRNSPTAAVADTACPHFVCRRVATIPRIQFVSSDRVGRVHLLFRSGTDGTAFDKSLRLRRWHVKSPRILHRFPCLLSKLPPDTCATYSSWHTTLLLLHSYIQGIRDI</sequence>
<gene>
    <name evidence="1" type="primary">Dana\GF26600</name>
    <name evidence="1" type="ORF">GF26600</name>
</gene>
<protein>
    <submittedName>
        <fullName evidence="1">Uncharacterized protein</fullName>
    </submittedName>
</protein>
<dbReference type="AlphaFoldDB" id="A0A0P8XH86"/>
<dbReference type="Proteomes" id="UP000007801">
    <property type="component" value="Unassembled WGS sequence"/>
</dbReference>
<name>A0A0P8XH86_DROAN</name>